<evidence type="ECO:0000313" key="3">
    <source>
        <dbReference type="Proteomes" id="UP000250235"/>
    </source>
</evidence>
<dbReference type="OrthoDB" id="1751168at2759"/>
<dbReference type="AlphaFoldDB" id="A0A2Z7BTT4"/>
<sequence>MIAGTVVNFIANRKLALKKEVFAEMFGLPTEGMQKERDENIRLLHDIVAKALCAKAGSFDMVTSEKFDLMVTIIAGLIVNWAQVLFQVLTDMVNNPTRKSQGFVVQLSVLLEHLVKDREVVGQQPVEVGIQVSPMKSKYVSRRRTGQREQGGQHTLLIKRSPNPVPSLKYQLGLTRSLLLLNQKPLEMDPEVETQADKTSNAVEQEEREHEGSTTEMETVADNQEDSTEERHISAQQAQQTTTYTGKRVCPSIEIRVINWVTYFLPKIDPAAKGTGHQAPEWTTYEEQIEEVDRTIENVETLEEEEAEKEHPAPEKHILGSVVDNRPWSNRILRTRTSLKGVQPTLVQAMVPLAGKETAGKQAQNPAMFKSKRLYTRADEKGSLKKKHRFSSRAVANKNSIVEDQLEVSTSSMQTRTETSWQAGYGQTSSDRTSADAIKSTSKAI</sequence>
<dbReference type="EMBL" id="KV004560">
    <property type="protein sequence ID" value="KZV35515.1"/>
    <property type="molecule type" value="Genomic_DNA"/>
</dbReference>
<reference evidence="2 3" key="1">
    <citation type="journal article" date="2015" name="Proc. Natl. Acad. Sci. U.S.A.">
        <title>The resurrection genome of Boea hygrometrica: A blueprint for survival of dehydration.</title>
        <authorList>
            <person name="Xiao L."/>
            <person name="Yang G."/>
            <person name="Zhang L."/>
            <person name="Yang X."/>
            <person name="Zhao S."/>
            <person name="Ji Z."/>
            <person name="Zhou Q."/>
            <person name="Hu M."/>
            <person name="Wang Y."/>
            <person name="Chen M."/>
            <person name="Xu Y."/>
            <person name="Jin H."/>
            <person name="Xiao X."/>
            <person name="Hu G."/>
            <person name="Bao F."/>
            <person name="Hu Y."/>
            <person name="Wan P."/>
            <person name="Li L."/>
            <person name="Deng X."/>
            <person name="Kuang T."/>
            <person name="Xiang C."/>
            <person name="Zhu J.K."/>
            <person name="Oliver M.J."/>
            <person name="He Y."/>
        </authorList>
    </citation>
    <scope>NUCLEOTIDE SEQUENCE [LARGE SCALE GENOMIC DNA]</scope>
    <source>
        <strain evidence="3">cv. XS01</strain>
    </source>
</reference>
<protein>
    <submittedName>
        <fullName evidence="2">Uncharacterized protein</fullName>
    </submittedName>
</protein>
<feature type="region of interest" description="Disordered" evidence="1">
    <location>
        <begin position="189"/>
        <end position="229"/>
    </location>
</feature>
<gene>
    <name evidence="2" type="ORF">F511_34462</name>
</gene>
<feature type="region of interest" description="Disordered" evidence="1">
    <location>
        <begin position="139"/>
        <end position="162"/>
    </location>
</feature>
<proteinExistence type="predicted"/>
<feature type="compositionally biased region" description="Polar residues" evidence="1">
    <location>
        <begin position="406"/>
        <end position="432"/>
    </location>
</feature>
<evidence type="ECO:0000256" key="1">
    <source>
        <dbReference type="SAM" id="MobiDB-lite"/>
    </source>
</evidence>
<name>A0A2Z7BTT4_9LAMI</name>
<organism evidence="2 3">
    <name type="scientific">Dorcoceras hygrometricum</name>
    <dbReference type="NCBI Taxonomy" id="472368"/>
    <lineage>
        <taxon>Eukaryota</taxon>
        <taxon>Viridiplantae</taxon>
        <taxon>Streptophyta</taxon>
        <taxon>Embryophyta</taxon>
        <taxon>Tracheophyta</taxon>
        <taxon>Spermatophyta</taxon>
        <taxon>Magnoliopsida</taxon>
        <taxon>eudicotyledons</taxon>
        <taxon>Gunneridae</taxon>
        <taxon>Pentapetalae</taxon>
        <taxon>asterids</taxon>
        <taxon>lamiids</taxon>
        <taxon>Lamiales</taxon>
        <taxon>Gesneriaceae</taxon>
        <taxon>Didymocarpoideae</taxon>
        <taxon>Trichosporeae</taxon>
        <taxon>Loxocarpinae</taxon>
        <taxon>Dorcoceras</taxon>
    </lineage>
</organism>
<accession>A0A2Z7BTT4</accession>
<evidence type="ECO:0000313" key="2">
    <source>
        <dbReference type="EMBL" id="KZV35515.1"/>
    </source>
</evidence>
<feature type="region of interest" description="Disordered" evidence="1">
    <location>
        <begin position="406"/>
        <end position="445"/>
    </location>
</feature>
<keyword evidence="3" id="KW-1185">Reference proteome</keyword>
<dbReference type="Proteomes" id="UP000250235">
    <property type="component" value="Unassembled WGS sequence"/>
</dbReference>